<evidence type="ECO:0000313" key="1">
    <source>
        <dbReference type="EMBL" id="OEL23579.1"/>
    </source>
</evidence>
<name>A0A1E5VEL9_9POAL</name>
<proteinExistence type="predicted"/>
<evidence type="ECO:0000313" key="2">
    <source>
        <dbReference type="Proteomes" id="UP000095767"/>
    </source>
</evidence>
<dbReference type="AlphaFoldDB" id="A0A1E5VEL9"/>
<protein>
    <submittedName>
        <fullName evidence="1">Uncharacterized protein</fullName>
    </submittedName>
</protein>
<keyword evidence="2" id="KW-1185">Reference proteome</keyword>
<gene>
    <name evidence="1" type="ORF">BAE44_0015400</name>
</gene>
<sequence>MESGGPSTNPRVGVTGRRGLLRRAISFSSRAWREVHGGPLHREKIPPTLLGFFHGDMDVHEESRMTPARTSLRTPLPRPGFGHFVNLLGTSAPRRPFLRLRDEQAA</sequence>
<organism evidence="1 2">
    <name type="scientific">Dichanthelium oligosanthes</name>
    <dbReference type="NCBI Taxonomy" id="888268"/>
    <lineage>
        <taxon>Eukaryota</taxon>
        <taxon>Viridiplantae</taxon>
        <taxon>Streptophyta</taxon>
        <taxon>Embryophyta</taxon>
        <taxon>Tracheophyta</taxon>
        <taxon>Spermatophyta</taxon>
        <taxon>Magnoliopsida</taxon>
        <taxon>Liliopsida</taxon>
        <taxon>Poales</taxon>
        <taxon>Poaceae</taxon>
        <taxon>PACMAD clade</taxon>
        <taxon>Panicoideae</taxon>
        <taxon>Panicodae</taxon>
        <taxon>Paniceae</taxon>
        <taxon>Dichantheliinae</taxon>
        <taxon>Dichanthelium</taxon>
    </lineage>
</organism>
<dbReference type="EMBL" id="LWDX02042107">
    <property type="protein sequence ID" value="OEL23579.1"/>
    <property type="molecule type" value="Genomic_DNA"/>
</dbReference>
<accession>A0A1E5VEL9</accession>
<reference evidence="1 2" key="1">
    <citation type="submission" date="2016-09" db="EMBL/GenBank/DDBJ databases">
        <title>The draft genome of Dichanthelium oligosanthes: A C3 panicoid grass species.</title>
        <authorList>
            <person name="Studer A.J."/>
            <person name="Schnable J.C."/>
            <person name="Brutnell T.P."/>
        </authorList>
    </citation>
    <scope>NUCLEOTIDE SEQUENCE [LARGE SCALE GENOMIC DNA]</scope>
    <source>
        <strain evidence="2">cv. Kellogg 1175</strain>
        <tissue evidence="1">Leaf</tissue>
    </source>
</reference>
<dbReference type="Proteomes" id="UP000095767">
    <property type="component" value="Unassembled WGS sequence"/>
</dbReference>
<comment type="caution">
    <text evidence="1">The sequence shown here is derived from an EMBL/GenBank/DDBJ whole genome shotgun (WGS) entry which is preliminary data.</text>
</comment>